<reference evidence="2 3" key="1">
    <citation type="submission" date="2017-07" db="EMBL/GenBank/DDBJ databases">
        <title>Sandarakinorhabdus cyanobacteriorum sp. nov., a novel bacterium isolated from cyanobacterial aggregates in a eutrophic lake.</title>
        <authorList>
            <person name="Cai H."/>
        </authorList>
    </citation>
    <scope>NUCLEOTIDE SEQUENCE [LARGE SCALE GENOMIC DNA]</scope>
    <source>
        <strain evidence="2 3">TH057</strain>
    </source>
</reference>
<dbReference type="OrthoDB" id="7192182at2"/>
<gene>
    <name evidence="2" type="ORF">CHU93_10680</name>
</gene>
<keyword evidence="1" id="KW-1133">Transmembrane helix</keyword>
<proteinExistence type="predicted"/>
<accession>A0A255YDC0</accession>
<feature type="transmembrane region" description="Helical" evidence="1">
    <location>
        <begin position="113"/>
        <end position="132"/>
    </location>
</feature>
<dbReference type="RefSeq" id="WP_094474030.1">
    <property type="nucleotide sequence ID" value="NZ_NOXT01000114.1"/>
</dbReference>
<sequence>MSGFEFIFSLMGLLLGLALAEGLGGLARCLKASHKVRIGWPTALLGLFVSCDVVSFWMYGWAMRELLPISWPVLFGGFVLTGVYYVVASLVFPNDIEACDDLDAHFEQHRRTVLAGVMLCNAALLAVTLTLFPKFPLGSFRAILFTWSFFPITLLAIVARDRRVVVGCLLLLIATYPASALWN</sequence>
<evidence type="ECO:0000256" key="1">
    <source>
        <dbReference type="SAM" id="Phobius"/>
    </source>
</evidence>
<keyword evidence="1" id="KW-0472">Membrane</keyword>
<organism evidence="2 3">
    <name type="scientific">Sandarakinorhabdus cyanobacteriorum</name>
    <dbReference type="NCBI Taxonomy" id="1981098"/>
    <lineage>
        <taxon>Bacteria</taxon>
        <taxon>Pseudomonadati</taxon>
        <taxon>Pseudomonadota</taxon>
        <taxon>Alphaproteobacteria</taxon>
        <taxon>Sphingomonadales</taxon>
        <taxon>Sphingosinicellaceae</taxon>
        <taxon>Sandarakinorhabdus</taxon>
    </lineage>
</organism>
<keyword evidence="1" id="KW-0812">Transmembrane</keyword>
<evidence type="ECO:0000313" key="3">
    <source>
        <dbReference type="Proteomes" id="UP000216991"/>
    </source>
</evidence>
<keyword evidence="3" id="KW-1185">Reference proteome</keyword>
<feature type="transmembrane region" description="Helical" evidence="1">
    <location>
        <begin position="6"/>
        <end position="26"/>
    </location>
</feature>
<dbReference type="Proteomes" id="UP000216991">
    <property type="component" value="Unassembled WGS sequence"/>
</dbReference>
<comment type="caution">
    <text evidence="2">The sequence shown here is derived from an EMBL/GenBank/DDBJ whole genome shotgun (WGS) entry which is preliminary data.</text>
</comment>
<feature type="transmembrane region" description="Helical" evidence="1">
    <location>
        <begin position="71"/>
        <end position="92"/>
    </location>
</feature>
<dbReference type="AlphaFoldDB" id="A0A255YDC0"/>
<feature type="transmembrane region" description="Helical" evidence="1">
    <location>
        <begin position="38"/>
        <end position="59"/>
    </location>
</feature>
<evidence type="ECO:0000313" key="2">
    <source>
        <dbReference type="EMBL" id="OYQ27199.1"/>
    </source>
</evidence>
<protein>
    <submittedName>
        <fullName evidence="2">Uncharacterized protein</fullName>
    </submittedName>
</protein>
<feature type="transmembrane region" description="Helical" evidence="1">
    <location>
        <begin position="138"/>
        <end position="157"/>
    </location>
</feature>
<feature type="transmembrane region" description="Helical" evidence="1">
    <location>
        <begin position="164"/>
        <end position="182"/>
    </location>
</feature>
<dbReference type="EMBL" id="NOXT01000114">
    <property type="protein sequence ID" value="OYQ27199.1"/>
    <property type="molecule type" value="Genomic_DNA"/>
</dbReference>
<name>A0A255YDC0_9SPHN</name>